<feature type="domain" description="Replication-associated protein ORF2/G2P" evidence="1">
    <location>
        <begin position="138"/>
        <end position="227"/>
    </location>
</feature>
<reference evidence="2 3" key="1">
    <citation type="journal article" date="2015" name="Nature">
        <title>rRNA introns, odd ribosomes, and small enigmatic genomes across a large radiation of phyla.</title>
        <authorList>
            <person name="Brown C.T."/>
            <person name="Hug L.A."/>
            <person name="Thomas B.C."/>
            <person name="Sharon I."/>
            <person name="Castelle C.J."/>
            <person name="Singh A."/>
            <person name="Wilkins M.J."/>
            <person name="Williams K.H."/>
            <person name="Banfield J.F."/>
        </authorList>
    </citation>
    <scope>NUCLEOTIDE SEQUENCE [LARGE SCALE GENOMIC DNA]</scope>
</reference>
<accession>A0A0F9YZ51</accession>
<comment type="caution">
    <text evidence="2">The sequence shown here is derived from an EMBL/GenBank/DDBJ whole genome shotgun (WGS) entry which is preliminary data.</text>
</comment>
<protein>
    <recommendedName>
        <fullName evidence="1">Replication-associated protein ORF2/G2P domain-containing protein</fullName>
    </recommendedName>
</protein>
<evidence type="ECO:0000313" key="2">
    <source>
        <dbReference type="EMBL" id="KKP31626.1"/>
    </source>
</evidence>
<gene>
    <name evidence="2" type="ORF">UR21_C0007G0043</name>
</gene>
<evidence type="ECO:0000259" key="1">
    <source>
        <dbReference type="Pfam" id="PF23343"/>
    </source>
</evidence>
<sequence>MKSPMGEKMPEFVKSGSATPRDSEVLCLTNIRTIQQDGSNKPRKNNYGKPARIFSSPPHFCKKHHVVLLKKDRSNTFYSAQSFGISCNMWSCPVCRMSKTKKLRWLLIQVIKLNNLNHTFTITLDPSKIPSKYLTKYNSSGHYLSFLFNRFMTYLRRLMKRPIKYVWVKEFQQKTGNAHLHLMFNMYLPINPIRNYWSKIGGGVQMEIEQVRSIEGSAVYFSKYVTDMANSIENFTVGEKHYSISRSCIKPVKKYIPKIDIDDLFRQLPIDIFFLVYNLLLNPSTDEEIILAPHQEELDI</sequence>
<name>A0A0F9YZ51_9BACT</name>
<dbReference type="Pfam" id="PF23343">
    <property type="entry name" value="REP_ORF2-G2P"/>
    <property type="match status" value="1"/>
</dbReference>
<proteinExistence type="predicted"/>
<dbReference type="InterPro" id="IPR056906">
    <property type="entry name" value="ORF2/G2P_dom"/>
</dbReference>
<dbReference type="Proteomes" id="UP000034803">
    <property type="component" value="Unassembled WGS sequence"/>
</dbReference>
<dbReference type="AlphaFoldDB" id="A0A0F9YZ51"/>
<evidence type="ECO:0000313" key="3">
    <source>
        <dbReference type="Proteomes" id="UP000034803"/>
    </source>
</evidence>
<dbReference type="EMBL" id="LBOI01000007">
    <property type="protein sequence ID" value="KKP31626.1"/>
    <property type="molecule type" value="Genomic_DNA"/>
</dbReference>
<organism evidence="2 3">
    <name type="scientific">Candidatus Woesebacteria bacterium GW2011_GWC2_31_9</name>
    <dbReference type="NCBI Taxonomy" id="1618586"/>
    <lineage>
        <taxon>Bacteria</taxon>
        <taxon>Candidatus Woeseibacteriota</taxon>
    </lineage>
</organism>